<accession>A0ACC0L8C5</accession>
<dbReference type="EMBL" id="CM046400">
    <property type="protein sequence ID" value="KAI8524637.1"/>
    <property type="molecule type" value="Genomic_DNA"/>
</dbReference>
<evidence type="ECO:0000313" key="1">
    <source>
        <dbReference type="EMBL" id="KAI8524637.1"/>
    </source>
</evidence>
<protein>
    <submittedName>
        <fullName evidence="1">Uncharacterized protein</fullName>
    </submittedName>
</protein>
<comment type="caution">
    <text evidence="1">The sequence shown here is derived from an EMBL/GenBank/DDBJ whole genome shotgun (WGS) entry which is preliminary data.</text>
</comment>
<sequence>MLSASHNPGTFCIFHQMPGHNTNDCIRFRHAIQDLNGNKVIKAPPQSKPDPVFKRNPYINTAFFSREG</sequence>
<dbReference type="Proteomes" id="UP001062846">
    <property type="component" value="Chromosome 13"/>
</dbReference>
<reference evidence="1" key="1">
    <citation type="submission" date="2022-02" db="EMBL/GenBank/DDBJ databases">
        <title>Plant Genome Project.</title>
        <authorList>
            <person name="Zhang R.-G."/>
        </authorList>
    </citation>
    <scope>NUCLEOTIDE SEQUENCE</scope>
    <source>
        <strain evidence="1">AT1</strain>
    </source>
</reference>
<gene>
    <name evidence="1" type="ORF">RHMOL_Rhmol13G0164100</name>
</gene>
<evidence type="ECO:0000313" key="2">
    <source>
        <dbReference type="Proteomes" id="UP001062846"/>
    </source>
</evidence>
<proteinExistence type="predicted"/>
<organism evidence="1 2">
    <name type="scientific">Rhododendron molle</name>
    <name type="common">Chinese azalea</name>
    <name type="synonym">Azalea mollis</name>
    <dbReference type="NCBI Taxonomy" id="49168"/>
    <lineage>
        <taxon>Eukaryota</taxon>
        <taxon>Viridiplantae</taxon>
        <taxon>Streptophyta</taxon>
        <taxon>Embryophyta</taxon>
        <taxon>Tracheophyta</taxon>
        <taxon>Spermatophyta</taxon>
        <taxon>Magnoliopsida</taxon>
        <taxon>eudicotyledons</taxon>
        <taxon>Gunneridae</taxon>
        <taxon>Pentapetalae</taxon>
        <taxon>asterids</taxon>
        <taxon>Ericales</taxon>
        <taxon>Ericaceae</taxon>
        <taxon>Ericoideae</taxon>
        <taxon>Rhodoreae</taxon>
        <taxon>Rhododendron</taxon>
    </lineage>
</organism>
<keyword evidence="2" id="KW-1185">Reference proteome</keyword>
<name>A0ACC0L8C5_RHOML</name>